<dbReference type="InterPro" id="IPR027417">
    <property type="entry name" value="P-loop_NTPase"/>
</dbReference>
<dbReference type="InterPro" id="IPR049730">
    <property type="entry name" value="SNF2/RAD54-like_C"/>
</dbReference>
<keyword evidence="1" id="KW-0547">Nucleotide-binding</keyword>
<dbReference type="Gene3D" id="3.40.50.10810">
    <property type="entry name" value="Tandem AAA-ATPase domain"/>
    <property type="match status" value="1"/>
</dbReference>
<dbReference type="Proteomes" id="UP001175271">
    <property type="component" value="Unassembled WGS sequence"/>
</dbReference>
<feature type="compositionally biased region" description="Low complexity" evidence="4">
    <location>
        <begin position="347"/>
        <end position="356"/>
    </location>
</feature>
<dbReference type="InterPro" id="IPR038718">
    <property type="entry name" value="SNF2-like_sf"/>
</dbReference>
<dbReference type="GO" id="GO:0008094">
    <property type="term" value="F:ATP-dependent activity, acting on DNA"/>
    <property type="evidence" value="ECO:0007669"/>
    <property type="project" value="TreeGrafter"/>
</dbReference>
<feature type="compositionally biased region" description="Basic and acidic residues" evidence="4">
    <location>
        <begin position="202"/>
        <end position="211"/>
    </location>
</feature>
<protein>
    <recommendedName>
        <fullName evidence="9">Helicase ATP-binding domain-containing protein</fullName>
    </recommendedName>
</protein>
<dbReference type="EMBL" id="JAUCMV010000002">
    <property type="protein sequence ID" value="KAK0419817.1"/>
    <property type="molecule type" value="Genomic_DNA"/>
</dbReference>
<dbReference type="InterPro" id="IPR001650">
    <property type="entry name" value="Helicase_C-like"/>
</dbReference>
<comment type="caution">
    <text evidence="7">The sequence shown here is derived from an EMBL/GenBank/DDBJ whole genome shotgun (WGS) entry which is preliminary data.</text>
</comment>
<dbReference type="PROSITE" id="PS51192">
    <property type="entry name" value="HELICASE_ATP_BIND_1"/>
    <property type="match status" value="1"/>
</dbReference>
<dbReference type="CDD" id="cd18008">
    <property type="entry name" value="DEXDc_SHPRH-like"/>
    <property type="match status" value="1"/>
</dbReference>
<feature type="compositionally biased region" description="Polar residues" evidence="4">
    <location>
        <begin position="32"/>
        <end position="46"/>
    </location>
</feature>
<feature type="compositionally biased region" description="Acidic residues" evidence="4">
    <location>
        <begin position="283"/>
        <end position="303"/>
    </location>
</feature>
<evidence type="ECO:0000256" key="4">
    <source>
        <dbReference type="SAM" id="MobiDB-lite"/>
    </source>
</evidence>
<evidence type="ECO:0000256" key="1">
    <source>
        <dbReference type="ARBA" id="ARBA00022741"/>
    </source>
</evidence>
<dbReference type="Pfam" id="PF00271">
    <property type="entry name" value="Helicase_C"/>
    <property type="match status" value="1"/>
</dbReference>
<dbReference type="CDD" id="cd18793">
    <property type="entry name" value="SF2_C_SNF"/>
    <property type="match status" value="1"/>
</dbReference>
<dbReference type="SUPFAM" id="SSF52540">
    <property type="entry name" value="P-loop containing nucleoside triphosphate hydrolases"/>
    <property type="match status" value="2"/>
</dbReference>
<dbReference type="GO" id="GO:0005634">
    <property type="term" value="C:nucleus"/>
    <property type="evidence" value="ECO:0007669"/>
    <property type="project" value="TreeGrafter"/>
</dbReference>
<dbReference type="GO" id="GO:0005524">
    <property type="term" value="F:ATP binding"/>
    <property type="evidence" value="ECO:0007669"/>
    <property type="project" value="UniProtKB-KW"/>
</dbReference>
<feature type="compositionally biased region" description="Low complexity" evidence="4">
    <location>
        <begin position="447"/>
        <end position="456"/>
    </location>
</feature>
<feature type="compositionally biased region" description="Polar residues" evidence="4">
    <location>
        <begin position="1"/>
        <end position="10"/>
    </location>
</feature>
<feature type="compositionally biased region" description="Basic and acidic residues" evidence="4">
    <location>
        <begin position="326"/>
        <end position="336"/>
    </location>
</feature>
<dbReference type="AlphaFoldDB" id="A0AA39IB62"/>
<gene>
    <name evidence="7" type="ORF">QR680_014339</name>
</gene>
<keyword evidence="8" id="KW-1185">Reference proteome</keyword>
<feature type="region of interest" description="Disordered" evidence="4">
    <location>
        <begin position="183"/>
        <end position="358"/>
    </location>
</feature>
<evidence type="ECO:0000256" key="2">
    <source>
        <dbReference type="ARBA" id="ARBA00022801"/>
    </source>
</evidence>
<feature type="compositionally biased region" description="Acidic residues" evidence="4">
    <location>
        <begin position="213"/>
        <end position="241"/>
    </location>
</feature>
<dbReference type="PANTHER" id="PTHR45626:SF50">
    <property type="entry name" value="TRANSCRIPTION TERMINATION FACTOR 2"/>
    <property type="match status" value="1"/>
</dbReference>
<dbReference type="Pfam" id="PF00176">
    <property type="entry name" value="SNF2-rel_dom"/>
    <property type="match status" value="1"/>
</dbReference>
<dbReference type="PROSITE" id="PS51194">
    <property type="entry name" value="HELICASE_CTER"/>
    <property type="match status" value="1"/>
</dbReference>
<keyword evidence="3" id="KW-0067">ATP-binding</keyword>
<dbReference type="InterPro" id="IPR050628">
    <property type="entry name" value="SNF2_RAD54_helicase_TF"/>
</dbReference>
<feature type="compositionally biased region" description="Basic and acidic residues" evidence="4">
    <location>
        <begin position="272"/>
        <end position="281"/>
    </location>
</feature>
<feature type="region of interest" description="Disordered" evidence="4">
    <location>
        <begin position="1"/>
        <end position="72"/>
    </location>
</feature>
<dbReference type="SMART" id="SM00490">
    <property type="entry name" value="HELICc"/>
    <property type="match status" value="1"/>
</dbReference>
<accession>A0AA39IB62</accession>
<evidence type="ECO:0000259" key="6">
    <source>
        <dbReference type="PROSITE" id="PS51194"/>
    </source>
</evidence>
<evidence type="ECO:0000256" key="3">
    <source>
        <dbReference type="ARBA" id="ARBA00022840"/>
    </source>
</evidence>
<dbReference type="InterPro" id="IPR014001">
    <property type="entry name" value="Helicase_ATP-bd"/>
</dbReference>
<evidence type="ECO:0000259" key="5">
    <source>
        <dbReference type="PROSITE" id="PS51192"/>
    </source>
</evidence>
<feature type="domain" description="Helicase ATP-binding" evidence="5">
    <location>
        <begin position="542"/>
        <end position="758"/>
    </location>
</feature>
<feature type="domain" description="Helicase C-terminal" evidence="6">
    <location>
        <begin position="973"/>
        <end position="1139"/>
    </location>
</feature>
<evidence type="ECO:0000313" key="7">
    <source>
        <dbReference type="EMBL" id="KAK0419817.1"/>
    </source>
</evidence>
<proteinExistence type="predicted"/>
<reference evidence="7" key="1">
    <citation type="submission" date="2023-06" db="EMBL/GenBank/DDBJ databases">
        <title>Genomic analysis of the entomopathogenic nematode Steinernema hermaphroditum.</title>
        <authorList>
            <person name="Schwarz E.M."/>
            <person name="Heppert J.K."/>
            <person name="Baniya A."/>
            <person name="Schwartz H.T."/>
            <person name="Tan C.-H."/>
            <person name="Antoshechkin I."/>
            <person name="Sternberg P.W."/>
            <person name="Goodrich-Blair H."/>
            <person name="Dillman A.R."/>
        </authorList>
    </citation>
    <scope>NUCLEOTIDE SEQUENCE</scope>
    <source>
        <strain evidence="7">PS9179</strain>
        <tissue evidence="7">Whole animal</tissue>
    </source>
</reference>
<sequence>MSGAGSSNSDGRNKRKNLGSPFLSPLVAQPNRKISNLRRSMITSTPAHHKHPSQHLVPKPTLSPIMSAEPGRNKENVDLTMSEYQYGNDSSQDLFANDTPTNLISTNDEEELGAGDDEDVVEDSVIEGDSAPVISARPKAGLNLDTSELRMRRLNFETVEDSVVTESDDEPIFTGHKSRLNLDTTAPAYHTPRRVVIDSDSEGEKDSRADGSSDSESETGTEPLDDQDDDDSVVAESDDEPIFTGHKSRLNLDTTTPAYHTPRRVVIDSDSEGEKDSRADGSSDSESETGTEPVDDQDDDDEVVPIAQTINETIDLTEPASTPPRLTRESPTHVGEDQTMDSSKQTESVASSVEAEQSLDDSIQVLEVIKPSPRAAAEIEKRRVDLQSRLKALQGMASTNLNALPDKGARIMEMIASVQKDLSKLPPKPEIVEVIPPMFNRMEDSGSSRSSGSSRGPEIIPPPKMTSNEMERLVSADKGKRLFGGKMTDNRLDNVYRVTGDAIDKIYKSLTSAPETEEIDTPKGVKIPLMRHQKLGLAWMLWREKQIPPGGILADDMGLGKTLSMISLIMHQKNAREERARANDEEDPERKKDLLKSRIAKEKRLVPSNATLVIAPASLIMQWEDEIKRRVKAAKLDVLVYHGPKNKREKNPRRLATYDVVITTYNLAATELVSKDLIDDEADEEQKGRRKFNDSSVLAQVLWDRVILDEAHQIKNRTSNASRACCRLSAINRWCLTGTPIHNELWDLFSLIRFLRVTPFDEEKLWKEYIMTGRHGAERLNTLVKGLLLRRTKAQIDTETQKPLVELKPREFTEVEVVLEGLEMKVYQQMFLASQQQVKQLLTNQEDMERYGMIRRQKNNGAAVAVQNPFMFNSQNTIAKSRDNFQRMNCILVVLLKLRQACVHLALTRAHIDLDAFDTLGGENDPTADLNRELAEMSIAGDELAKQISLDGAGGDISEQVEALFEERFKSAKIKALLKELDKVIDMGDKCVIVSQWTSMLNIVERHLKRRDVRYTSITGAIPTKDRQARVDSFNMPDGEGAQVMLLSLTAGGVGLNLIGGNHLFLLDLHWNPALENQACDRIYRMGQKKNVYIHKFICKDTIEQRVLELQKKKLELADGVLEGAGSKKLTKLNINDLKFLFDLNKPVEREAASSGRPY</sequence>
<dbReference type="GO" id="GO:0006281">
    <property type="term" value="P:DNA repair"/>
    <property type="evidence" value="ECO:0007669"/>
    <property type="project" value="TreeGrafter"/>
</dbReference>
<dbReference type="InterPro" id="IPR000330">
    <property type="entry name" value="SNF2_N"/>
</dbReference>
<evidence type="ECO:0008006" key="9">
    <source>
        <dbReference type="Google" id="ProtNLM"/>
    </source>
</evidence>
<dbReference type="Gene3D" id="3.40.50.300">
    <property type="entry name" value="P-loop containing nucleotide triphosphate hydrolases"/>
    <property type="match status" value="1"/>
</dbReference>
<dbReference type="PANTHER" id="PTHR45626">
    <property type="entry name" value="TRANSCRIPTION TERMINATION FACTOR 2-RELATED"/>
    <property type="match status" value="1"/>
</dbReference>
<keyword evidence="2" id="KW-0378">Hydrolase</keyword>
<evidence type="ECO:0000313" key="8">
    <source>
        <dbReference type="Proteomes" id="UP001175271"/>
    </source>
</evidence>
<feature type="region of interest" description="Disordered" evidence="4">
    <location>
        <begin position="440"/>
        <end position="469"/>
    </location>
</feature>
<name>A0AA39IB62_9BILA</name>
<organism evidence="7 8">
    <name type="scientific">Steinernema hermaphroditum</name>
    <dbReference type="NCBI Taxonomy" id="289476"/>
    <lineage>
        <taxon>Eukaryota</taxon>
        <taxon>Metazoa</taxon>
        <taxon>Ecdysozoa</taxon>
        <taxon>Nematoda</taxon>
        <taxon>Chromadorea</taxon>
        <taxon>Rhabditida</taxon>
        <taxon>Tylenchina</taxon>
        <taxon>Panagrolaimomorpha</taxon>
        <taxon>Strongyloidoidea</taxon>
        <taxon>Steinernematidae</taxon>
        <taxon>Steinernema</taxon>
    </lineage>
</organism>
<dbReference type="SMART" id="SM00487">
    <property type="entry name" value="DEXDc"/>
    <property type="match status" value="1"/>
</dbReference>
<dbReference type="GO" id="GO:0016787">
    <property type="term" value="F:hydrolase activity"/>
    <property type="evidence" value="ECO:0007669"/>
    <property type="project" value="UniProtKB-KW"/>
</dbReference>